<dbReference type="RefSeq" id="WP_173196167.1">
    <property type="nucleotide sequence ID" value="NZ_JABFCX010000002.1"/>
</dbReference>
<evidence type="ECO:0000256" key="8">
    <source>
        <dbReference type="ARBA" id="ARBA00023229"/>
    </source>
</evidence>
<evidence type="ECO:0000256" key="3">
    <source>
        <dbReference type="ARBA" id="ARBA00017473"/>
    </source>
</evidence>
<dbReference type="PANTHER" id="PTHR43527:SF2">
    <property type="entry name" value="4-DIPHOSPHOCYTIDYL-2-C-METHYL-D-ERYTHRITOL KINASE, CHLOROPLASTIC"/>
    <property type="match status" value="1"/>
</dbReference>
<evidence type="ECO:0000256" key="10">
    <source>
        <dbReference type="HAMAP-Rule" id="MF_00061"/>
    </source>
</evidence>
<dbReference type="PIRSF" id="PIRSF010376">
    <property type="entry name" value="IspE"/>
    <property type="match status" value="1"/>
</dbReference>
<organism evidence="13 14">
    <name type="scientific">Parvularcula mediterranea</name>
    <dbReference type="NCBI Taxonomy" id="2732508"/>
    <lineage>
        <taxon>Bacteria</taxon>
        <taxon>Pseudomonadati</taxon>
        <taxon>Pseudomonadota</taxon>
        <taxon>Alphaproteobacteria</taxon>
        <taxon>Parvularculales</taxon>
        <taxon>Parvularculaceae</taxon>
        <taxon>Parvularcula</taxon>
    </lineage>
</organism>
<dbReference type="Gene3D" id="3.30.70.890">
    <property type="entry name" value="GHMP kinase, C-terminal domain"/>
    <property type="match status" value="1"/>
</dbReference>
<evidence type="ECO:0000256" key="7">
    <source>
        <dbReference type="ARBA" id="ARBA00022840"/>
    </source>
</evidence>
<evidence type="ECO:0000256" key="1">
    <source>
        <dbReference type="ARBA" id="ARBA00009684"/>
    </source>
</evidence>
<dbReference type="EMBL" id="JABFCX010000002">
    <property type="protein sequence ID" value="NNU15028.1"/>
    <property type="molecule type" value="Genomic_DNA"/>
</dbReference>
<evidence type="ECO:0000256" key="4">
    <source>
        <dbReference type="ARBA" id="ARBA00022679"/>
    </source>
</evidence>
<dbReference type="SUPFAM" id="SSF55060">
    <property type="entry name" value="GHMP Kinase, C-terminal domain"/>
    <property type="match status" value="1"/>
</dbReference>
<keyword evidence="8 10" id="KW-0414">Isoprene biosynthesis</keyword>
<dbReference type="EC" id="2.7.1.148" evidence="2 10"/>
<feature type="active site" evidence="10">
    <location>
        <position position="11"/>
    </location>
</feature>
<keyword evidence="14" id="KW-1185">Reference proteome</keyword>
<sequence length="289" mass="30143">MTEAVIFAPVKINLALHVGPPRADGYHPVDTLCVFPMLGDVLAYDPEGPPGIDFTGTFGEELAGEGHADNLIWRAFLLLDLEPQGRFLLQKETPIASGIGAGTADGVAAMLLLNDVHELGFDADQLRRRSLGLGADGPVCMAGQINGGGVIRASGIGERITLTERCEPEAIVLANPGYAVSTGEVFRRFDAGDPSPLTPAAYERTGGAAGMVHRNRNDLLAPAEEIEPAIEPLIATMSAQPGARAASMSGSGATCFAIHASATSAERAARDLRAQGFWAESSFILPGNA</sequence>
<keyword evidence="7 10" id="KW-0067">ATP-binding</keyword>
<dbReference type="GO" id="GO:0005524">
    <property type="term" value="F:ATP binding"/>
    <property type="evidence" value="ECO:0007669"/>
    <property type="project" value="UniProtKB-UniRule"/>
</dbReference>
<dbReference type="InterPro" id="IPR004424">
    <property type="entry name" value="IspE"/>
</dbReference>
<dbReference type="Pfam" id="PF08544">
    <property type="entry name" value="GHMP_kinases_C"/>
    <property type="match status" value="1"/>
</dbReference>
<dbReference type="GO" id="GO:0019288">
    <property type="term" value="P:isopentenyl diphosphate biosynthetic process, methylerythritol 4-phosphate pathway"/>
    <property type="evidence" value="ECO:0007669"/>
    <property type="project" value="UniProtKB-UniRule"/>
</dbReference>
<dbReference type="InterPro" id="IPR013750">
    <property type="entry name" value="GHMP_kinase_C_dom"/>
</dbReference>
<dbReference type="Proteomes" id="UP000536835">
    <property type="component" value="Unassembled WGS sequence"/>
</dbReference>
<evidence type="ECO:0000259" key="11">
    <source>
        <dbReference type="Pfam" id="PF00288"/>
    </source>
</evidence>
<dbReference type="InterPro" id="IPR020568">
    <property type="entry name" value="Ribosomal_Su5_D2-typ_SF"/>
</dbReference>
<comment type="catalytic activity">
    <reaction evidence="10">
        <text>4-CDP-2-C-methyl-D-erythritol + ATP = 4-CDP-2-C-methyl-D-erythritol 2-phosphate + ADP + H(+)</text>
        <dbReference type="Rhea" id="RHEA:18437"/>
        <dbReference type="ChEBI" id="CHEBI:15378"/>
        <dbReference type="ChEBI" id="CHEBI:30616"/>
        <dbReference type="ChEBI" id="CHEBI:57823"/>
        <dbReference type="ChEBI" id="CHEBI:57919"/>
        <dbReference type="ChEBI" id="CHEBI:456216"/>
        <dbReference type="EC" id="2.7.1.148"/>
    </reaction>
</comment>
<comment type="caution">
    <text evidence="13">The sequence shown here is derived from an EMBL/GenBank/DDBJ whole genome shotgun (WGS) entry which is preliminary data.</text>
</comment>
<comment type="function">
    <text evidence="10">Catalyzes the phosphorylation of the position 2 hydroxy group of 4-diphosphocytidyl-2C-methyl-D-erythritol.</text>
</comment>
<keyword evidence="5 10" id="KW-0547">Nucleotide-binding</keyword>
<feature type="domain" description="GHMP kinase N-terminal" evidence="11">
    <location>
        <begin position="70"/>
        <end position="142"/>
    </location>
</feature>
<evidence type="ECO:0000313" key="14">
    <source>
        <dbReference type="Proteomes" id="UP000536835"/>
    </source>
</evidence>
<evidence type="ECO:0000256" key="6">
    <source>
        <dbReference type="ARBA" id="ARBA00022777"/>
    </source>
</evidence>
<feature type="domain" description="GHMP kinase C-terminal" evidence="12">
    <location>
        <begin position="219"/>
        <end position="276"/>
    </location>
</feature>
<dbReference type="Pfam" id="PF00288">
    <property type="entry name" value="GHMP_kinases_N"/>
    <property type="match status" value="1"/>
</dbReference>
<gene>
    <name evidence="10" type="primary">ispE</name>
    <name evidence="13" type="ORF">HK107_01650</name>
</gene>
<dbReference type="Gene3D" id="3.30.230.10">
    <property type="match status" value="1"/>
</dbReference>
<evidence type="ECO:0000259" key="12">
    <source>
        <dbReference type="Pfam" id="PF08544"/>
    </source>
</evidence>
<dbReference type="GO" id="GO:0016114">
    <property type="term" value="P:terpenoid biosynthetic process"/>
    <property type="evidence" value="ECO:0007669"/>
    <property type="project" value="InterPro"/>
</dbReference>
<dbReference type="UniPathway" id="UPA00056">
    <property type="reaction ID" value="UER00094"/>
</dbReference>
<feature type="active site" evidence="10">
    <location>
        <position position="136"/>
    </location>
</feature>
<comment type="pathway">
    <text evidence="10">Isoprenoid biosynthesis; isopentenyl diphosphate biosynthesis via DXP pathway; isopentenyl diphosphate from 1-deoxy-D-xylulose 5-phosphate: step 3/6.</text>
</comment>
<dbReference type="InterPro" id="IPR014721">
    <property type="entry name" value="Ribsml_uS5_D2-typ_fold_subgr"/>
</dbReference>
<name>A0A7Y3RJ43_9PROT</name>
<keyword evidence="6 10" id="KW-0418">Kinase</keyword>
<evidence type="ECO:0000313" key="13">
    <source>
        <dbReference type="EMBL" id="NNU15028.1"/>
    </source>
</evidence>
<proteinExistence type="inferred from homology"/>
<comment type="similarity">
    <text evidence="1 10">Belongs to the GHMP kinase family. IspE subfamily.</text>
</comment>
<protein>
    <recommendedName>
        <fullName evidence="3 10">4-diphosphocytidyl-2-C-methyl-D-erythritol kinase</fullName>
        <shortName evidence="10">CMK</shortName>
        <ecNumber evidence="2 10">2.7.1.148</ecNumber>
    </recommendedName>
    <alternativeName>
        <fullName evidence="9 10">4-(cytidine-5'-diphospho)-2-C-methyl-D-erythritol kinase</fullName>
    </alternativeName>
</protein>
<dbReference type="NCBIfam" id="NF011202">
    <property type="entry name" value="PRK14608.1"/>
    <property type="match status" value="1"/>
</dbReference>
<dbReference type="InterPro" id="IPR036554">
    <property type="entry name" value="GHMP_kinase_C_sf"/>
</dbReference>
<dbReference type="SUPFAM" id="SSF54211">
    <property type="entry name" value="Ribosomal protein S5 domain 2-like"/>
    <property type="match status" value="1"/>
</dbReference>
<evidence type="ECO:0000256" key="2">
    <source>
        <dbReference type="ARBA" id="ARBA00012052"/>
    </source>
</evidence>
<dbReference type="PANTHER" id="PTHR43527">
    <property type="entry name" value="4-DIPHOSPHOCYTIDYL-2-C-METHYL-D-ERYTHRITOL KINASE, CHLOROPLASTIC"/>
    <property type="match status" value="1"/>
</dbReference>
<evidence type="ECO:0000256" key="9">
    <source>
        <dbReference type="ARBA" id="ARBA00032554"/>
    </source>
</evidence>
<dbReference type="AlphaFoldDB" id="A0A7Y3RJ43"/>
<dbReference type="GO" id="GO:0050515">
    <property type="term" value="F:4-(cytidine 5'-diphospho)-2-C-methyl-D-erythritol kinase activity"/>
    <property type="evidence" value="ECO:0007669"/>
    <property type="project" value="UniProtKB-UniRule"/>
</dbReference>
<dbReference type="InterPro" id="IPR006204">
    <property type="entry name" value="GHMP_kinase_N_dom"/>
</dbReference>
<accession>A0A7Y3RJ43</accession>
<comment type="caution">
    <text evidence="10">Lacks conserved residue(s) required for the propagation of feature annotation.</text>
</comment>
<dbReference type="HAMAP" id="MF_00061">
    <property type="entry name" value="IspE"/>
    <property type="match status" value="1"/>
</dbReference>
<reference evidence="13 14" key="1">
    <citation type="submission" date="2020-05" db="EMBL/GenBank/DDBJ databases">
        <title>Parvularcula mediterraneae sp. nov., isolated from polypropylene straw from shallow seawater of the seashore of Laganas in Zakynthos island, Greece.</title>
        <authorList>
            <person name="Szabo I."/>
            <person name="Al-Omari J."/>
            <person name="Rado J."/>
            <person name="Szerdahelyi G.S."/>
        </authorList>
    </citation>
    <scope>NUCLEOTIDE SEQUENCE [LARGE SCALE GENOMIC DNA]</scope>
    <source>
        <strain evidence="13 14">ZS-1/3</strain>
    </source>
</reference>
<keyword evidence="4 10" id="KW-0808">Transferase</keyword>
<evidence type="ECO:0000256" key="5">
    <source>
        <dbReference type="ARBA" id="ARBA00022741"/>
    </source>
</evidence>